<gene>
    <name evidence="1" type="ORF">ACFSL4_16135</name>
</gene>
<dbReference type="Gene3D" id="3.10.129.10">
    <property type="entry name" value="Hotdog Thioesterase"/>
    <property type="match status" value="1"/>
</dbReference>
<comment type="caution">
    <text evidence="1">The sequence shown here is derived from an EMBL/GenBank/DDBJ whole genome shotgun (WGS) entry which is preliminary data.</text>
</comment>
<dbReference type="PROSITE" id="PS51257">
    <property type="entry name" value="PROKAR_LIPOPROTEIN"/>
    <property type="match status" value="1"/>
</dbReference>
<reference evidence="2" key="1">
    <citation type="journal article" date="2019" name="Int. J. Syst. Evol. Microbiol.">
        <title>The Global Catalogue of Microorganisms (GCM) 10K type strain sequencing project: providing services to taxonomists for standard genome sequencing and annotation.</title>
        <authorList>
            <consortium name="The Broad Institute Genomics Platform"/>
            <consortium name="The Broad Institute Genome Sequencing Center for Infectious Disease"/>
            <person name="Wu L."/>
            <person name="Ma J."/>
        </authorList>
    </citation>
    <scope>NUCLEOTIDE SEQUENCE [LARGE SCALE GENOMIC DNA]</scope>
    <source>
        <strain evidence="2">CGMCC 1.12470</strain>
    </source>
</reference>
<evidence type="ECO:0008006" key="3">
    <source>
        <dbReference type="Google" id="ProtNLM"/>
    </source>
</evidence>
<protein>
    <recommendedName>
        <fullName evidence="3">Thioesterase family protein</fullName>
    </recommendedName>
</protein>
<dbReference type="Proteomes" id="UP001597261">
    <property type="component" value="Unassembled WGS sequence"/>
</dbReference>
<proteinExistence type="predicted"/>
<sequence>MTEVRTCRIARAHNGPPGSANGGYACGMFARSAVDVVGTAVVVQLHAAPPLDTELAVHAHRGRALVWHEDELVATVSAVVHDQSAVAPFVTVAAAERASTFFAGAAAHPFPECLVCGTARTDPAALHLTPGGVDGLPGVVACIWAPTGDPDLDTVWAVLDCPGGWTLDQSGSPYVLGRMSARVHAVPPSGEPAIVVAQHIATVGRTARVVSALFGPDGTEFGRAEATWVRLSASSDPAPRKRERFRW</sequence>
<dbReference type="EMBL" id="JBHUDX010000045">
    <property type="protein sequence ID" value="MFD1659681.1"/>
    <property type="molecule type" value="Genomic_DNA"/>
</dbReference>
<dbReference type="SUPFAM" id="SSF54637">
    <property type="entry name" value="Thioesterase/thiol ester dehydrase-isomerase"/>
    <property type="match status" value="1"/>
</dbReference>
<evidence type="ECO:0000313" key="2">
    <source>
        <dbReference type="Proteomes" id="UP001597261"/>
    </source>
</evidence>
<name>A0ABW4IT22_9ACTN</name>
<organism evidence="1 2">
    <name type="scientific">Streptomyces caeni</name>
    <dbReference type="NCBI Taxonomy" id="2307231"/>
    <lineage>
        <taxon>Bacteria</taxon>
        <taxon>Bacillati</taxon>
        <taxon>Actinomycetota</taxon>
        <taxon>Actinomycetes</taxon>
        <taxon>Kitasatosporales</taxon>
        <taxon>Streptomycetaceae</taxon>
        <taxon>Streptomyces</taxon>
    </lineage>
</organism>
<dbReference type="InterPro" id="IPR029069">
    <property type="entry name" value="HotDog_dom_sf"/>
</dbReference>
<dbReference type="RefSeq" id="WP_381083047.1">
    <property type="nucleotide sequence ID" value="NZ_JBHUDX010000045.1"/>
</dbReference>
<accession>A0ABW4IT22</accession>
<evidence type="ECO:0000313" key="1">
    <source>
        <dbReference type="EMBL" id="MFD1659681.1"/>
    </source>
</evidence>
<keyword evidence="2" id="KW-1185">Reference proteome</keyword>